<evidence type="ECO:0000313" key="2">
    <source>
        <dbReference type="Proteomes" id="UP001500567"/>
    </source>
</evidence>
<organism evidence="1 2">
    <name type="scientific">Hymenobacter fastidiosus</name>
    <dbReference type="NCBI Taxonomy" id="486264"/>
    <lineage>
        <taxon>Bacteria</taxon>
        <taxon>Pseudomonadati</taxon>
        <taxon>Bacteroidota</taxon>
        <taxon>Cytophagia</taxon>
        <taxon>Cytophagales</taxon>
        <taxon>Hymenobacteraceae</taxon>
        <taxon>Hymenobacter</taxon>
    </lineage>
</organism>
<dbReference type="EMBL" id="BAABDJ010000002">
    <property type="protein sequence ID" value="GAA3995463.1"/>
    <property type="molecule type" value="Genomic_DNA"/>
</dbReference>
<name>A0ABP7RCK2_9BACT</name>
<proteinExistence type="predicted"/>
<reference evidence="2" key="1">
    <citation type="journal article" date="2019" name="Int. J. Syst. Evol. Microbiol.">
        <title>The Global Catalogue of Microorganisms (GCM) 10K type strain sequencing project: providing services to taxonomists for standard genome sequencing and annotation.</title>
        <authorList>
            <consortium name="The Broad Institute Genomics Platform"/>
            <consortium name="The Broad Institute Genome Sequencing Center for Infectious Disease"/>
            <person name="Wu L."/>
            <person name="Ma J."/>
        </authorList>
    </citation>
    <scope>NUCLEOTIDE SEQUENCE [LARGE SCALE GENOMIC DNA]</scope>
    <source>
        <strain evidence="2">JCM 17224</strain>
    </source>
</reference>
<evidence type="ECO:0000313" key="1">
    <source>
        <dbReference type="EMBL" id="GAA3995463.1"/>
    </source>
</evidence>
<sequence length="126" mass="14090">MPETLLYDVNLQTCPDAWLHGHWRQRRRGPGADTVFSRAEEWQLYPTGVLQLLGTAGQHAGGWQVERDARLGRPYLTLVLPQEQSRALITRLQRAPDGRAAAITLYLANGVELVLDYVSSPESGRP</sequence>
<keyword evidence="2" id="KW-1185">Reference proteome</keyword>
<dbReference type="RefSeq" id="WP_345070433.1">
    <property type="nucleotide sequence ID" value="NZ_BAABDJ010000002.1"/>
</dbReference>
<dbReference type="Proteomes" id="UP001500567">
    <property type="component" value="Unassembled WGS sequence"/>
</dbReference>
<gene>
    <name evidence="1" type="ORF">GCM10022408_02430</name>
</gene>
<comment type="caution">
    <text evidence="1">The sequence shown here is derived from an EMBL/GenBank/DDBJ whole genome shotgun (WGS) entry which is preliminary data.</text>
</comment>
<protein>
    <submittedName>
        <fullName evidence="1">Uncharacterized protein</fullName>
    </submittedName>
</protein>
<accession>A0ABP7RCK2</accession>